<feature type="domain" description="BLUF" evidence="1">
    <location>
        <begin position="2"/>
        <end position="93"/>
    </location>
</feature>
<dbReference type="PROSITE" id="PS50925">
    <property type="entry name" value="BLUF"/>
    <property type="match status" value="1"/>
</dbReference>
<dbReference type="GO" id="GO:0071949">
    <property type="term" value="F:FAD binding"/>
    <property type="evidence" value="ECO:0007669"/>
    <property type="project" value="InterPro"/>
</dbReference>
<dbReference type="SMART" id="SM01034">
    <property type="entry name" value="BLUF"/>
    <property type="match status" value="1"/>
</dbReference>
<accession>A0A3P8M3A8</accession>
<gene>
    <name evidence="2" type="primary">ycgF</name>
    <name evidence="2" type="ORF">NCTC13098_03489</name>
</gene>
<evidence type="ECO:0000313" key="2">
    <source>
        <dbReference type="EMBL" id="VDR27123.1"/>
    </source>
</evidence>
<organism evidence="2 3">
    <name type="scientific">Raoultella terrigena</name>
    <name type="common">Klebsiella terrigena</name>
    <dbReference type="NCBI Taxonomy" id="577"/>
    <lineage>
        <taxon>Bacteria</taxon>
        <taxon>Pseudomonadati</taxon>
        <taxon>Pseudomonadota</taxon>
        <taxon>Gammaproteobacteria</taxon>
        <taxon>Enterobacterales</taxon>
        <taxon>Enterobacteriaceae</taxon>
        <taxon>Klebsiella/Raoultella group</taxon>
        <taxon>Raoultella</taxon>
    </lineage>
</organism>
<reference evidence="2 3" key="1">
    <citation type="submission" date="2018-12" db="EMBL/GenBank/DDBJ databases">
        <authorList>
            <consortium name="Pathogen Informatics"/>
        </authorList>
    </citation>
    <scope>NUCLEOTIDE SEQUENCE [LARGE SCALE GENOMIC DNA]</scope>
    <source>
        <strain evidence="2 3">NCTC13098</strain>
    </source>
</reference>
<evidence type="ECO:0000313" key="3">
    <source>
        <dbReference type="Proteomes" id="UP000274346"/>
    </source>
</evidence>
<dbReference type="SUPFAM" id="SSF54975">
    <property type="entry name" value="Acylphosphatase/BLUF domain-like"/>
    <property type="match status" value="1"/>
</dbReference>
<dbReference type="KEGG" id="rtg:NCTC13098_03489"/>
<sequence>MLTTLIYRSQLAPAWQPTGLGTLVSRARQKNTNLHVTGILIFSGSQFFQVLEGDEQVVDALFSQIRNDPRHTDVVELMRDYSAYRRFRDIGMHLFDLQLNKPGVLTEQILHLGEFRNALSADDRMFKFIKAFIAHGGAIFCRKGSIPRCGLWRAVAPLRSARCRDCLPGSPASLRFSRLSSRKAGISHRLRR</sequence>
<evidence type="ECO:0000259" key="1">
    <source>
        <dbReference type="PROSITE" id="PS50925"/>
    </source>
</evidence>
<dbReference type="AlphaFoldDB" id="A0A3P8M3A8"/>
<dbReference type="Gene3D" id="3.30.70.100">
    <property type="match status" value="1"/>
</dbReference>
<name>A0A3P8M3A8_RAOTE</name>
<proteinExistence type="predicted"/>
<dbReference type="InterPro" id="IPR007024">
    <property type="entry name" value="BLUF_domain"/>
</dbReference>
<dbReference type="GO" id="GO:0009882">
    <property type="term" value="F:blue light photoreceptor activity"/>
    <property type="evidence" value="ECO:0007669"/>
    <property type="project" value="InterPro"/>
</dbReference>
<dbReference type="Proteomes" id="UP000274346">
    <property type="component" value="Chromosome"/>
</dbReference>
<protein>
    <submittedName>
        <fullName evidence="2">Blue light- and temperature-regulated antirepressor YcgF</fullName>
    </submittedName>
</protein>
<dbReference type="EMBL" id="LR131271">
    <property type="protein sequence ID" value="VDR27123.1"/>
    <property type="molecule type" value="Genomic_DNA"/>
</dbReference>
<dbReference type="Pfam" id="PF04940">
    <property type="entry name" value="BLUF"/>
    <property type="match status" value="1"/>
</dbReference>
<dbReference type="InterPro" id="IPR036046">
    <property type="entry name" value="Acylphosphatase-like_dom_sf"/>
</dbReference>